<dbReference type="RefSeq" id="WP_192072015.1">
    <property type="nucleotide sequence ID" value="NZ_CP066294.2"/>
</dbReference>
<dbReference type="GO" id="GO:0008168">
    <property type="term" value="F:methyltransferase activity"/>
    <property type="evidence" value="ECO:0007669"/>
    <property type="project" value="UniProtKB-KW"/>
</dbReference>
<evidence type="ECO:0000259" key="1">
    <source>
        <dbReference type="Pfam" id="PF13649"/>
    </source>
</evidence>
<feature type="domain" description="Methyltransferase" evidence="1">
    <location>
        <begin position="58"/>
        <end position="150"/>
    </location>
</feature>
<dbReference type="InterPro" id="IPR041698">
    <property type="entry name" value="Methyltransf_25"/>
</dbReference>
<proteinExistence type="predicted"/>
<keyword evidence="2" id="KW-0489">Methyltransferase</keyword>
<sequence length="234" mass="26973">MEVGNDIKLVNGQWSFYNGVAKHFDDHVKLSVPLYEEGHELICYLSDFFLKDNSVCYEIGSSTGMLIKKLYRRHHDKNNTTFYGIEPVKEMIEVAQSNDDTEIEYINDSIENVNMLSANLIVGYYFLQFIPISKRKEVIQKIYDSLVSGGGFILFEKELPLDPKIYKLMASSYMKFKIDHGFSPEEVLSKQFSLEGTMVTNTHSENRRLLSSVAFSHITTVMKYGEFNGYLCFK</sequence>
<evidence type="ECO:0000313" key="2">
    <source>
        <dbReference type="EMBL" id="QQL47006.1"/>
    </source>
</evidence>
<keyword evidence="2" id="KW-0808">Transferase</keyword>
<dbReference type="SUPFAM" id="SSF53335">
    <property type="entry name" value="S-adenosyl-L-methionine-dependent methyltransferases"/>
    <property type="match status" value="1"/>
</dbReference>
<dbReference type="Proteomes" id="UP000595884">
    <property type="component" value="Chromosome"/>
</dbReference>
<dbReference type="AlphaFoldDB" id="A0AAX1K1J6"/>
<dbReference type="Pfam" id="PF13649">
    <property type="entry name" value="Methyltransf_25"/>
    <property type="match status" value="1"/>
</dbReference>
<organism evidence="2 3">
    <name type="scientific">Streptococcus mutans</name>
    <dbReference type="NCBI Taxonomy" id="1309"/>
    <lineage>
        <taxon>Bacteria</taxon>
        <taxon>Bacillati</taxon>
        <taxon>Bacillota</taxon>
        <taxon>Bacilli</taxon>
        <taxon>Lactobacillales</taxon>
        <taxon>Streptococcaceae</taxon>
        <taxon>Streptococcus</taxon>
    </lineage>
</organism>
<reference evidence="3" key="1">
    <citation type="submission" date="2020-12" db="EMBL/GenBank/DDBJ databases">
        <authorList>
            <person name="Wen Z.T."/>
        </authorList>
    </citation>
    <scope>NUCLEOTIDE SEQUENCE [LARGE SCALE GENOMIC DNA]</scope>
    <source>
        <strain evidence="3">27-3</strain>
    </source>
</reference>
<dbReference type="InterPro" id="IPR029063">
    <property type="entry name" value="SAM-dependent_MTases_sf"/>
</dbReference>
<name>A0AAX1K1J6_STRMG</name>
<gene>
    <name evidence="2" type="ORF">IGS65_008100</name>
</gene>
<dbReference type="Gene3D" id="3.40.50.150">
    <property type="entry name" value="Vaccinia Virus protein VP39"/>
    <property type="match status" value="1"/>
</dbReference>
<dbReference type="EMBL" id="CP066294">
    <property type="protein sequence ID" value="QQL47006.1"/>
    <property type="molecule type" value="Genomic_DNA"/>
</dbReference>
<protein>
    <submittedName>
        <fullName evidence="2">Methyltransferase domain-containing protein</fullName>
    </submittedName>
</protein>
<accession>A0AAX1K1J6</accession>
<evidence type="ECO:0000313" key="3">
    <source>
        <dbReference type="Proteomes" id="UP000595884"/>
    </source>
</evidence>
<dbReference type="GO" id="GO:0032259">
    <property type="term" value="P:methylation"/>
    <property type="evidence" value="ECO:0007669"/>
    <property type="project" value="UniProtKB-KW"/>
</dbReference>